<dbReference type="Proteomes" id="UP000077177">
    <property type="component" value="Chromosome"/>
</dbReference>
<evidence type="ECO:0000256" key="4">
    <source>
        <dbReference type="ARBA" id="ARBA00022807"/>
    </source>
</evidence>
<dbReference type="Pfam" id="PF18348">
    <property type="entry name" value="SH3_16"/>
    <property type="match status" value="1"/>
</dbReference>
<dbReference type="SUPFAM" id="SSF54001">
    <property type="entry name" value="Cysteine proteinases"/>
    <property type="match status" value="1"/>
</dbReference>
<dbReference type="InterPro" id="IPR041382">
    <property type="entry name" value="SH3_16"/>
</dbReference>
<dbReference type="STRING" id="1492898.SY85_14835"/>
<comment type="similarity">
    <text evidence="1">Belongs to the peptidase C40 family.</text>
</comment>
<dbReference type="Pfam" id="PF00877">
    <property type="entry name" value="NLPC_P60"/>
    <property type="match status" value="1"/>
</dbReference>
<protein>
    <submittedName>
        <fullName evidence="6">Glycoside hydrolase</fullName>
    </submittedName>
</protein>
<keyword evidence="3 6" id="KW-0378">Hydrolase</keyword>
<dbReference type="GO" id="GO:0006508">
    <property type="term" value="P:proteolysis"/>
    <property type="evidence" value="ECO:0007669"/>
    <property type="project" value="UniProtKB-KW"/>
</dbReference>
<gene>
    <name evidence="6" type="ORF">SY85_14835</name>
</gene>
<sequence length="377" mass="41570">MGCATAKKGTQPLPEVDAVIQEVKQQYAPDSRTVSFSVTATGNKIVGYTNQPAAKAALWQRLDRLNKQFIDSVEVLPAASLQNKHFAAVTISVANLRTQPRHPAELATQALFGTPLKVWKKEKGWYLVQTPDQYIAWVDGSAIALLDSAQYQQWKQQPKLVYTEPYGFAYTTPAAGSATVSDLVFGSLLDVTGERDGFYEVRFPDQRVAFVPKANALPYTQWTASRQPTSASLVETAKRLMGLPYLWGGTSVKGVDCSGFTKTVYLMNGLVLARDASQQVHMGEEVDTKSGWQNLQPGDLLFFGARAKDGQPERVVHVGMWIGGNAEFIHSAGMVHISSFNPQATNYDEGEHKRFLRARRIAPQAALKDLRTVSLFE</sequence>
<evidence type="ECO:0000256" key="2">
    <source>
        <dbReference type="ARBA" id="ARBA00022670"/>
    </source>
</evidence>
<dbReference type="Gene3D" id="3.90.1720.10">
    <property type="entry name" value="endopeptidase domain like (from Nostoc punctiforme)"/>
    <property type="match status" value="1"/>
</dbReference>
<dbReference type="PANTHER" id="PTHR47053:SF1">
    <property type="entry name" value="MUREIN DD-ENDOPEPTIDASE MEPH-RELATED"/>
    <property type="match status" value="1"/>
</dbReference>
<name>A0A172U3E9_9BACT</name>
<keyword evidence="4" id="KW-0788">Thiol protease</keyword>
<dbReference type="AlphaFoldDB" id="A0A172U3E9"/>
<dbReference type="GO" id="GO:0008234">
    <property type="term" value="F:cysteine-type peptidase activity"/>
    <property type="evidence" value="ECO:0007669"/>
    <property type="project" value="UniProtKB-KW"/>
</dbReference>
<feature type="domain" description="NlpC/P60" evidence="5">
    <location>
        <begin position="227"/>
        <end position="362"/>
    </location>
</feature>
<reference evidence="7" key="1">
    <citation type="submission" date="2015-01" db="EMBL/GenBank/DDBJ databases">
        <title>Flavisolibacter sp./LCS9/ whole genome sequencing.</title>
        <authorList>
            <person name="Kim M.K."/>
            <person name="Srinivasan S."/>
            <person name="Lee J.-J."/>
        </authorList>
    </citation>
    <scope>NUCLEOTIDE SEQUENCE [LARGE SCALE GENOMIC DNA]</scope>
    <source>
        <strain evidence="7">LCS9</strain>
    </source>
</reference>
<keyword evidence="7" id="KW-1185">Reference proteome</keyword>
<evidence type="ECO:0000259" key="5">
    <source>
        <dbReference type="PROSITE" id="PS51935"/>
    </source>
</evidence>
<dbReference type="InterPro" id="IPR038765">
    <property type="entry name" value="Papain-like_cys_pep_sf"/>
</dbReference>
<dbReference type="Gene3D" id="2.30.30.40">
    <property type="entry name" value="SH3 Domains"/>
    <property type="match status" value="2"/>
</dbReference>
<dbReference type="KEGG" id="fla:SY85_14835"/>
<organism evidence="6 7">
    <name type="scientific">Flavisolibacter tropicus</name>
    <dbReference type="NCBI Taxonomy" id="1492898"/>
    <lineage>
        <taxon>Bacteria</taxon>
        <taxon>Pseudomonadati</taxon>
        <taxon>Bacteroidota</taxon>
        <taxon>Chitinophagia</taxon>
        <taxon>Chitinophagales</taxon>
        <taxon>Chitinophagaceae</taxon>
        <taxon>Flavisolibacter</taxon>
    </lineage>
</organism>
<dbReference type="PANTHER" id="PTHR47053">
    <property type="entry name" value="MUREIN DD-ENDOPEPTIDASE MEPH-RELATED"/>
    <property type="match status" value="1"/>
</dbReference>
<keyword evidence="2" id="KW-0645">Protease</keyword>
<evidence type="ECO:0000256" key="3">
    <source>
        <dbReference type="ARBA" id="ARBA00022801"/>
    </source>
</evidence>
<dbReference type="PROSITE" id="PS51935">
    <property type="entry name" value="NLPC_P60"/>
    <property type="match status" value="1"/>
</dbReference>
<dbReference type="InterPro" id="IPR000064">
    <property type="entry name" value="NLP_P60_dom"/>
</dbReference>
<dbReference type="InterPro" id="IPR051202">
    <property type="entry name" value="Peptidase_C40"/>
</dbReference>
<dbReference type="EMBL" id="CP011390">
    <property type="protein sequence ID" value="ANE53507.1"/>
    <property type="molecule type" value="Genomic_DNA"/>
</dbReference>
<evidence type="ECO:0000313" key="7">
    <source>
        <dbReference type="Proteomes" id="UP000077177"/>
    </source>
</evidence>
<evidence type="ECO:0000256" key="1">
    <source>
        <dbReference type="ARBA" id="ARBA00007074"/>
    </source>
</evidence>
<proteinExistence type="inferred from homology"/>
<dbReference type="PATRIC" id="fig|1492898.3.peg.3225"/>
<evidence type="ECO:0000313" key="6">
    <source>
        <dbReference type="EMBL" id="ANE53507.1"/>
    </source>
</evidence>
<dbReference type="SUPFAM" id="SSF82057">
    <property type="entry name" value="Prokaryotic SH3-related domain"/>
    <property type="match status" value="1"/>
</dbReference>
<accession>A0A172U3E9</accession>
<reference evidence="6 7" key="2">
    <citation type="journal article" date="2016" name="Int. J. Syst. Evol. Microbiol.">
        <title>Flavisolibacter tropicus sp. nov., isolated from tropical soil.</title>
        <authorList>
            <person name="Lee J.J."/>
            <person name="Kang M.S."/>
            <person name="Kim G.S."/>
            <person name="Lee C.S."/>
            <person name="Lim S."/>
            <person name="Lee J."/>
            <person name="Roh S.H."/>
            <person name="Kang H."/>
            <person name="Ha J.M."/>
            <person name="Bae S."/>
            <person name="Jung H.Y."/>
            <person name="Kim M.K."/>
        </authorList>
    </citation>
    <scope>NUCLEOTIDE SEQUENCE [LARGE SCALE GENOMIC DNA]</scope>
    <source>
        <strain evidence="6 7">LCS9</strain>
    </source>
</reference>